<accession>A0A6A5V699</accession>
<evidence type="ECO:0000313" key="2">
    <source>
        <dbReference type="EMBL" id="KAF1968847.1"/>
    </source>
</evidence>
<sequence>MQRAWFWPEEKYNTDVKHDRIQKYYQLQFYGSFTYNHKGPYHIYNKEIKEQTIIAQKRLHEENAARRQQAEHAQHLARGALRGINANDRVLRSRKQQYTKKDDYQRGQR</sequence>
<feature type="compositionally biased region" description="Basic and acidic residues" evidence="1">
    <location>
        <begin position="99"/>
        <end position="109"/>
    </location>
</feature>
<name>A0A6A5V699_9PLEO</name>
<protein>
    <submittedName>
        <fullName evidence="2">Uncharacterized protein</fullName>
    </submittedName>
</protein>
<reference evidence="2" key="1">
    <citation type="journal article" date="2020" name="Stud. Mycol.">
        <title>101 Dothideomycetes genomes: a test case for predicting lifestyles and emergence of pathogens.</title>
        <authorList>
            <person name="Haridas S."/>
            <person name="Albert R."/>
            <person name="Binder M."/>
            <person name="Bloem J."/>
            <person name="Labutti K."/>
            <person name="Salamov A."/>
            <person name="Andreopoulos B."/>
            <person name="Baker S."/>
            <person name="Barry K."/>
            <person name="Bills G."/>
            <person name="Bluhm B."/>
            <person name="Cannon C."/>
            <person name="Castanera R."/>
            <person name="Culley D."/>
            <person name="Daum C."/>
            <person name="Ezra D."/>
            <person name="Gonzalez J."/>
            <person name="Henrissat B."/>
            <person name="Kuo A."/>
            <person name="Liang C."/>
            <person name="Lipzen A."/>
            <person name="Lutzoni F."/>
            <person name="Magnuson J."/>
            <person name="Mondo S."/>
            <person name="Nolan M."/>
            <person name="Ohm R."/>
            <person name="Pangilinan J."/>
            <person name="Park H.-J."/>
            <person name="Ramirez L."/>
            <person name="Alfaro M."/>
            <person name="Sun H."/>
            <person name="Tritt A."/>
            <person name="Yoshinaga Y."/>
            <person name="Zwiers L.-H."/>
            <person name="Turgeon B."/>
            <person name="Goodwin S."/>
            <person name="Spatafora J."/>
            <person name="Crous P."/>
            <person name="Grigoriev I."/>
        </authorList>
    </citation>
    <scope>NUCLEOTIDE SEQUENCE</scope>
    <source>
        <strain evidence="2">CBS 107.79</strain>
    </source>
</reference>
<dbReference type="AlphaFoldDB" id="A0A6A5V699"/>
<keyword evidence="3" id="KW-1185">Reference proteome</keyword>
<dbReference type="EMBL" id="ML976716">
    <property type="protein sequence ID" value="KAF1968847.1"/>
    <property type="molecule type" value="Genomic_DNA"/>
</dbReference>
<evidence type="ECO:0000256" key="1">
    <source>
        <dbReference type="SAM" id="MobiDB-lite"/>
    </source>
</evidence>
<feature type="region of interest" description="Disordered" evidence="1">
    <location>
        <begin position="64"/>
        <end position="109"/>
    </location>
</feature>
<organism evidence="2 3">
    <name type="scientific">Bimuria novae-zelandiae CBS 107.79</name>
    <dbReference type="NCBI Taxonomy" id="1447943"/>
    <lineage>
        <taxon>Eukaryota</taxon>
        <taxon>Fungi</taxon>
        <taxon>Dikarya</taxon>
        <taxon>Ascomycota</taxon>
        <taxon>Pezizomycotina</taxon>
        <taxon>Dothideomycetes</taxon>
        <taxon>Pleosporomycetidae</taxon>
        <taxon>Pleosporales</taxon>
        <taxon>Massarineae</taxon>
        <taxon>Didymosphaeriaceae</taxon>
        <taxon>Bimuria</taxon>
    </lineage>
</organism>
<feature type="compositionally biased region" description="Basic and acidic residues" evidence="1">
    <location>
        <begin position="64"/>
        <end position="74"/>
    </location>
</feature>
<dbReference type="Proteomes" id="UP000800036">
    <property type="component" value="Unassembled WGS sequence"/>
</dbReference>
<gene>
    <name evidence="2" type="ORF">BU23DRAFT_257088</name>
</gene>
<evidence type="ECO:0000313" key="3">
    <source>
        <dbReference type="Proteomes" id="UP000800036"/>
    </source>
</evidence>
<proteinExistence type="predicted"/>